<feature type="chain" id="PRO_5041267037" description="Secreted protein" evidence="2">
    <location>
        <begin position="21"/>
        <end position="120"/>
    </location>
</feature>
<keyword evidence="4" id="KW-1185">Reference proteome</keyword>
<dbReference type="EMBL" id="JAULSV010000006">
    <property type="protein sequence ID" value="KAK0642025.1"/>
    <property type="molecule type" value="Genomic_DNA"/>
</dbReference>
<feature type="signal peptide" evidence="2">
    <location>
        <begin position="1"/>
        <end position="20"/>
    </location>
</feature>
<organism evidence="3 4">
    <name type="scientific">Cercophora newfieldiana</name>
    <dbReference type="NCBI Taxonomy" id="92897"/>
    <lineage>
        <taxon>Eukaryota</taxon>
        <taxon>Fungi</taxon>
        <taxon>Dikarya</taxon>
        <taxon>Ascomycota</taxon>
        <taxon>Pezizomycotina</taxon>
        <taxon>Sordariomycetes</taxon>
        <taxon>Sordariomycetidae</taxon>
        <taxon>Sordariales</taxon>
        <taxon>Lasiosphaeriaceae</taxon>
        <taxon>Cercophora</taxon>
    </lineage>
</organism>
<accession>A0AA39XYB3</accession>
<evidence type="ECO:0000313" key="3">
    <source>
        <dbReference type="EMBL" id="KAK0642025.1"/>
    </source>
</evidence>
<dbReference type="Proteomes" id="UP001174936">
    <property type="component" value="Unassembled WGS sequence"/>
</dbReference>
<feature type="region of interest" description="Disordered" evidence="1">
    <location>
        <begin position="89"/>
        <end position="120"/>
    </location>
</feature>
<dbReference type="AlphaFoldDB" id="A0AA39XYB3"/>
<comment type="caution">
    <text evidence="3">The sequence shown here is derived from an EMBL/GenBank/DDBJ whole genome shotgun (WGS) entry which is preliminary data.</text>
</comment>
<evidence type="ECO:0008006" key="5">
    <source>
        <dbReference type="Google" id="ProtNLM"/>
    </source>
</evidence>
<protein>
    <recommendedName>
        <fullName evidence="5">Secreted protein</fullName>
    </recommendedName>
</protein>
<feature type="compositionally biased region" description="Basic and acidic residues" evidence="1">
    <location>
        <begin position="89"/>
        <end position="99"/>
    </location>
</feature>
<evidence type="ECO:0000256" key="1">
    <source>
        <dbReference type="SAM" id="MobiDB-lite"/>
    </source>
</evidence>
<sequence>MRWLQLLILPALGTYNPAFCFCFCNFTRQAATGLTTSDKRTVLGIPSKGHTGPALDSSRLQAQLQRTNNSALRDLPERRTSYHLTWSGHWDRNSRRGNEPRLTTDLGRRSLGGRQSSQIP</sequence>
<keyword evidence="2" id="KW-0732">Signal</keyword>
<evidence type="ECO:0000313" key="4">
    <source>
        <dbReference type="Proteomes" id="UP001174936"/>
    </source>
</evidence>
<name>A0AA39XYB3_9PEZI</name>
<proteinExistence type="predicted"/>
<gene>
    <name evidence="3" type="ORF">B0T16DRAFT_224275</name>
</gene>
<reference evidence="3" key="1">
    <citation type="submission" date="2023-06" db="EMBL/GenBank/DDBJ databases">
        <title>Genome-scale phylogeny and comparative genomics of the fungal order Sordariales.</title>
        <authorList>
            <consortium name="Lawrence Berkeley National Laboratory"/>
            <person name="Hensen N."/>
            <person name="Bonometti L."/>
            <person name="Westerberg I."/>
            <person name="Brannstrom I.O."/>
            <person name="Guillou S."/>
            <person name="Cros-Aarteil S."/>
            <person name="Calhoun S."/>
            <person name="Haridas S."/>
            <person name="Kuo A."/>
            <person name="Mondo S."/>
            <person name="Pangilinan J."/>
            <person name="Riley R."/>
            <person name="Labutti K."/>
            <person name="Andreopoulos B."/>
            <person name="Lipzen A."/>
            <person name="Chen C."/>
            <person name="Yanf M."/>
            <person name="Daum C."/>
            <person name="Ng V."/>
            <person name="Clum A."/>
            <person name="Steindorff A."/>
            <person name="Ohm R."/>
            <person name="Martin F."/>
            <person name="Silar P."/>
            <person name="Natvig D."/>
            <person name="Lalanne C."/>
            <person name="Gautier V."/>
            <person name="Ament-Velasquez S.L."/>
            <person name="Kruys A."/>
            <person name="Hutchinson M.I."/>
            <person name="Powell A.J."/>
            <person name="Barry K."/>
            <person name="Miller A.N."/>
            <person name="Grigoriev I.V."/>
            <person name="Debuchy R."/>
            <person name="Gladieux P."/>
            <person name="Thoren M.H."/>
            <person name="Johannesson H."/>
        </authorList>
    </citation>
    <scope>NUCLEOTIDE SEQUENCE</scope>
    <source>
        <strain evidence="3">SMH2532-1</strain>
    </source>
</reference>
<evidence type="ECO:0000256" key="2">
    <source>
        <dbReference type="SAM" id="SignalP"/>
    </source>
</evidence>